<dbReference type="Proteomes" id="UP001500979">
    <property type="component" value="Unassembled WGS sequence"/>
</dbReference>
<dbReference type="PROSITE" id="PS51257">
    <property type="entry name" value="PROKAR_LIPOPROTEIN"/>
    <property type="match status" value="1"/>
</dbReference>
<keyword evidence="1" id="KW-0378">Hydrolase</keyword>
<dbReference type="PANTHER" id="PTHR48098:SF1">
    <property type="entry name" value="DIACYLGLYCEROL ACYLTRANSFERASE_MYCOLYLTRANSFERASE AG85A"/>
    <property type="match status" value="1"/>
</dbReference>
<evidence type="ECO:0000313" key="2">
    <source>
        <dbReference type="Proteomes" id="UP001500979"/>
    </source>
</evidence>
<gene>
    <name evidence="1" type="ORF">GCM10010470_05360</name>
</gene>
<accession>A0ABN3V2I5</accession>
<dbReference type="GO" id="GO:0016787">
    <property type="term" value="F:hydrolase activity"/>
    <property type="evidence" value="ECO:0007669"/>
    <property type="project" value="UniProtKB-KW"/>
</dbReference>
<dbReference type="Gene3D" id="3.40.50.1820">
    <property type="entry name" value="alpha/beta hydrolase"/>
    <property type="match status" value="1"/>
</dbReference>
<dbReference type="InterPro" id="IPR050583">
    <property type="entry name" value="Mycobacterial_A85_antigen"/>
</dbReference>
<proteinExistence type="predicted"/>
<keyword evidence="2" id="KW-1185">Reference proteome</keyword>
<dbReference type="Pfam" id="PF00756">
    <property type="entry name" value="Esterase"/>
    <property type="match status" value="1"/>
</dbReference>
<dbReference type="InterPro" id="IPR029058">
    <property type="entry name" value="AB_hydrolase_fold"/>
</dbReference>
<dbReference type="InterPro" id="IPR000801">
    <property type="entry name" value="Esterase-like"/>
</dbReference>
<dbReference type="EMBL" id="BAAAUX010000002">
    <property type="protein sequence ID" value="GAA2775910.1"/>
    <property type="molecule type" value="Genomic_DNA"/>
</dbReference>
<protein>
    <submittedName>
        <fullName evidence="1">Alpha/beta hydrolase-fold protein</fullName>
    </submittedName>
</protein>
<organism evidence="1 2">
    <name type="scientific">Saccharopolyspora taberi</name>
    <dbReference type="NCBI Taxonomy" id="60895"/>
    <lineage>
        <taxon>Bacteria</taxon>
        <taxon>Bacillati</taxon>
        <taxon>Actinomycetota</taxon>
        <taxon>Actinomycetes</taxon>
        <taxon>Pseudonocardiales</taxon>
        <taxon>Pseudonocardiaceae</taxon>
        <taxon>Saccharopolyspora</taxon>
    </lineage>
</organism>
<reference evidence="1 2" key="1">
    <citation type="journal article" date="2019" name="Int. J. Syst. Evol. Microbiol.">
        <title>The Global Catalogue of Microorganisms (GCM) 10K type strain sequencing project: providing services to taxonomists for standard genome sequencing and annotation.</title>
        <authorList>
            <consortium name="The Broad Institute Genomics Platform"/>
            <consortium name="The Broad Institute Genome Sequencing Center for Infectious Disease"/>
            <person name="Wu L."/>
            <person name="Ma J."/>
        </authorList>
    </citation>
    <scope>NUCLEOTIDE SEQUENCE [LARGE SCALE GENOMIC DNA]</scope>
    <source>
        <strain evidence="1 2">JCM 9383</strain>
    </source>
</reference>
<comment type="caution">
    <text evidence="1">The sequence shown here is derived from an EMBL/GenBank/DDBJ whole genome shotgun (WGS) entry which is preliminary data.</text>
</comment>
<evidence type="ECO:0000313" key="1">
    <source>
        <dbReference type="EMBL" id="GAA2775910.1"/>
    </source>
</evidence>
<dbReference type="PANTHER" id="PTHR48098">
    <property type="entry name" value="ENTEROCHELIN ESTERASE-RELATED"/>
    <property type="match status" value="1"/>
</dbReference>
<dbReference type="SUPFAM" id="SSF53474">
    <property type="entry name" value="alpha/beta-Hydrolases"/>
    <property type="match status" value="1"/>
</dbReference>
<sequence>MRTVIPAGLTAAALGLAGCAVPEAVPPPPAPVVDDAMPVVQDEVVHSEHRGTDVRLMTYRPSGADPAERLPMVLYLHGRDGVEPTPIPFDTLAALERGHRDGVLPPFGLVSVDGGYNPYWNDGSANGDLSSMLTDELPGWLRERGLGDEEGRPFAVAGISTGGFGALNYAIGREQAGQPLAAVAELAPALPANWEHMREKGVFSTEEDWHDADPLRHLDLLGNVPVGVWIGDVDPFLEGAMRLAEDYSNTPVVTVLPGGHDPSVFDAVGAEMVGFLADNLPALD</sequence>
<name>A0ABN3V2I5_9PSEU</name>